<dbReference type="EMBL" id="JTHE02000003">
    <property type="protein sequence ID" value="NEV69789.1"/>
    <property type="molecule type" value="Genomic_DNA"/>
</dbReference>
<keyword evidence="1" id="KW-0511">Multifunctional enzyme</keyword>
<dbReference type="HAMAP" id="MF_02225">
    <property type="entry name" value="CoaBC"/>
    <property type="match status" value="1"/>
</dbReference>
<dbReference type="InterPro" id="IPR003382">
    <property type="entry name" value="Flavoprotein"/>
</dbReference>
<comment type="similarity">
    <text evidence="1 2">In the N-terminal section; belongs to the HFCD (homo-oligomeric flavin containing Cys decarboxylase) superfamily.</text>
</comment>
<protein>
    <recommendedName>
        <fullName evidence="1">Coenzyme A biosynthesis bifunctional protein CoaBC</fullName>
    </recommendedName>
    <alternativeName>
        <fullName evidence="1">DNA/pantothenate metabolism flavoprotein</fullName>
    </alternativeName>
    <alternativeName>
        <fullName evidence="1">Phosphopantothenoylcysteine synthetase/decarboxylase</fullName>
        <shortName evidence="1">PPCS-PPCDC</shortName>
    </alternativeName>
    <domain>
        <recommendedName>
            <fullName evidence="1">Phosphopantothenoylcysteine decarboxylase</fullName>
            <shortName evidence="1">PPC decarboxylase</shortName>
            <shortName evidence="1">PPC-DC</shortName>
            <ecNumber evidence="1">4.1.1.36</ecNumber>
        </recommendedName>
        <alternativeName>
            <fullName evidence="1">CoaC</fullName>
        </alternativeName>
    </domain>
    <domain>
        <recommendedName>
            <fullName evidence="1">Phosphopantothenate--cysteine ligase</fullName>
            <ecNumber evidence="1">6.3.2.5</ecNumber>
        </recommendedName>
        <alternativeName>
            <fullName evidence="1">CoaB</fullName>
        </alternativeName>
        <alternativeName>
            <fullName evidence="1">Phosphopantothenoylcysteine synthetase</fullName>
            <shortName evidence="1">PPC synthetase</shortName>
            <shortName evidence="1">PPC-S</shortName>
        </alternativeName>
    </domain>
</protein>
<dbReference type="GO" id="GO:0004632">
    <property type="term" value="F:phosphopantothenate--cysteine ligase activity"/>
    <property type="evidence" value="ECO:0007669"/>
    <property type="project" value="UniProtKB-UniRule"/>
</dbReference>
<dbReference type="AlphaFoldDB" id="A0A0C1YK68"/>
<evidence type="ECO:0000256" key="1">
    <source>
        <dbReference type="HAMAP-Rule" id="MF_02225"/>
    </source>
</evidence>
<comment type="pathway">
    <text evidence="1 2">Cofactor biosynthesis; coenzyme A biosynthesis; CoA from (R)-pantothenate: step 2/5.</text>
</comment>
<comment type="function">
    <text evidence="2">Catalyzes two steps in the biosynthesis of coenzyme A. In the first step cysteine is conjugated to 4'-phosphopantothenate to form 4-phosphopantothenoylcysteine, in the latter compound is decarboxylated to form 4'-phosphopantotheine.</text>
</comment>
<dbReference type="InterPro" id="IPR035929">
    <property type="entry name" value="CoaB-like_sf"/>
</dbReference>
<feature type="binding site" evidence="1">
    <location>
        <position position="346"/>
    </location>
    <ligand>
        <name>CTP</name>
        <dbReference type="ChEBI" id="CHEBI:37563"/>
    </ligand>
</feature>
<dbReference type="NCBIfam" id="TIGR00521">
    <property type="entry name" value="coaBC_dfp"/>
    <property type="match status" value="1"/>
</dbReference>
<feature type="binding site" evidence="1">
    <location>
        <position position="350"/>
    </location>
    <ligand>
        <name>CTP</name>
        <dbReference type="ChEBI" id="CHEBI:37563"/>
    </ligand>
</feature>
<dbReference type="Pfam" id="PF02441">
    <property type="entry name" value="Flavoprotein"/>
    <property type="match status" value="1"/>
</dbReference>
<evidence type="ECO:0000313" key="5">
    <source>
        <dbReference type="EMBL" id="NEV69789.1"/>
    </source>
</evidence>
<comment type="caution">
    <text evidence="5">The sequence shown here is derived from an EMBL/GenBank/DDBJ whole genome shotgun (WGS) entry which is preliminary data.</text>
</comment>
<dbReference type="EC" id="6.3.2.5" evidence="1"/>
<dbReference type="Pfam" id="PF04127">
    <property type="entry name" value="DFP"/>
    <property type="match status" value="1"/>
</dbReference>
<dbReference type="Gene3D" id="3.40.50.1950">
    <property type="entry name" value="Flavin prenyltransferase-like"/>
    <property type="match status" value="1"/>
</dbReference>
<comment type="similarity">
    <text evidence="1 2">In the C-terminal section; belongs to the PPC synthetase family.</text>
</comment>
<evidence type="ECO:0000256" key="2">
    <source>
        <dbReference type="RuleBase" id="RU364078"/>
    </source>
</evidence>
<keyword evidence="1 2" id="KW-0288">FMN</keyword>
<feature type="region of interest" description="Phosphopantothenoylcysteine decarboxylase" evidence="1">
    <location>
        <begin position="1"/>
        <end position="195"/>
    </location>
</feature>
<feature type="binding site" evidence="1">
    <location>
        <position position="332"/>
    </location>
    <ligand>
        <name>CTP</name>
        <dbReference type="ChEBI" id="CHEBI:37563"/>
    </ligand>
</feature>
<dbReference type="Gene3D" id="3.40.50.10300">
    <property type="entry name" value="CoaB-like"/>
    <property type="match status" value="1"/>
</dbReference>
<comment type="cofactor">
    <cofactor evidence="1">
        <name>Mg(2+)</name>
        <dbReference type="ChEBI" id="CHEBI:18420"/>
    </cofactor>
</comment>
<dbReference type="PANTHER" id="PTHR14359:SF6">
    <property type="entry name" value="PHOSPHOPANTOTHENOYLCYSTEINE DECARBOXYLASE"/>
    <property type="match status" value="1"/>
</dbReference>
<comment type="catalytic activity">
    <reaction evidence="1 2">
        <text>N-[(R)-4-phosphopantothenoyl]-L-cysteine + H(+) = (R)-4'-phosphopantetheine + CO2</text>
        <dbReference type="Rhea" id="RHEA:16793"/>
        <dbReference type="ChEBI" id="CHEBI:15378"/>
        <dbReference type="ChEBI" id="CHEBI:16526"/>
        <dbReference type="ChEBI" id="CHEBI:59458"/>
        <dbReference type="ChEBI" id="CHEBI:61723"/>
        <dbReference type="EC" id="4.1.1.36"/>
    </reaction>
</comment>
<feature type="binding site" evidence="1">
    <location>
        <position position="297"/>
    </location>
    <ligand>
        <name>CTP</name>
        <dbReference type="ChEBI" id="CHEBI:37563"/>
    </ligand>
</feature>
<comment type="caution">
    <text evidence="1">Lacks conserved residue(s) required for the propagation of feature annotation.</text>
</comment>
<evidence type="ECO:0000259" key="3">
    <source>
        <dbReference type="Pfam" id="PF02441"/>
    </source>
</evidence>
<reference evidence="5" key="2">
    <citation type="journal article" date="2015" name="Genome Announc.">
        <title>Draft Genome Sequence of Filamentous Marine Cyanobacterium Lyngbya confervoides Strain BDU141951.</title>
        <authorList>
            <person name="Chandrababunaidu M.M."/>
            <person name="Sen D."/>
            <person name="Tripathy S."/>
        </authorList>
    </citation>
    <scope>NUCLEOTIDE SEQUENCE</scope>
    <source>
        <strain evidence="5">BDU141951</strain>
    </source>
</reference>
<keyword evidence="1 2" id="KW-0456">Lyase</keyword>
<dbReference type="UniPathway" id="UPA00241">
    <property type="reaction ID" value="UER00353"/>
</dbReference>
<dbReference type="SUPFAM" id="SSF102645">
    <property type="entry name" value="CoaB-like"/>
    <property type="match status" value="1"/>
</dbReference>
<comment type="pathway">
    <text evidence="1 2">Cofactor biosynthesis; coenzyme A biosynthesis; CoA from (R)-pantothenate: step 3/5.</text>
</comment>
<dbReference type="InterPro" id="IPR036551">
    <property type="entry name" value="Flavin_trans-like"/>
</dbReference>
<sequence>MRAATTHRVILGIGGGIAAYKICEVASSLAKIGVDVVPVMTAGAQEFVTPLSLATLCRHPAYTDRDFWAATHSRPLHIDLGESADLLVIAPLTANTLGKLAHGLADNLLTNTVLASTCPVLLVPAMNTDMWQQHSVQRNWQQLLADPRYHAIAPGAGRLACDRVGQGRLAEPQEILAVIDSLLLTRGQRDLAGKHLLISAGSTQEYLDPVRFIGNPSTGKMGVALAQAAAHRGAAVTLVHGPMAVEHRQALTGVQQIAVTTAAEMQQALVAQLPQADWIIMAAAVADVRPRDRAPQKLPKAALPDQLPLAPVPDIAAHLASLKKDHQRLIGFAAQTGEIESPARQKLQRKGLDAIVANPIDRANSGFGSDSNQAILLGRSGQRHEVPACAKRHLAHQIYDFVNALGDR</sequence>
<dbReference type="GO" id="GO:0010181">
    <property type="term" value="F:FMN binding"/>
    <property type="evidence" value="ECO:0007669"/>
    <property type="project" value="UniProtKB-UniRule"/>
</dbReference>
<dbReference type="EC" id="4.1.1.36" evidence="1"/>
<comment type="catalytic activity">
    <reaction evidence="1 2">
        <text>(R)-4'-phosphopantothenate + L-cysteine + CTP = N-[(R)-4-phosphopantothenoyl]-L-cysteine + CMP + diphosphate + H(+)</text>
        <dbReference type="Rhea" id="RHEA:19397"/>
        <dbReference type="ChEBI" id="CHEBI:10986"/>
        <dbReference type="ChEBI" id="CHEBI:15378"/>
        <dbReference type="ChEBI" id="CHEBI:33019"/>
        <dbReference type="ChEBI" id="CHEBI:35235"/>
        <dbReference type="ChEBI" id="CHEBI:37563"/>
        <dbReference type="ChEBI" id="CHEBI:59458"/>
        <dbReference type="ChEBI" id="CHEBI:60377"/>
        <dbReference type="EC" id="6.3.2.5"/>
    </reaction>
</comment>
<keyword evidence="1 2" id="KW-0285">Flavoprotein</keyword>
<name>A0A0C1YK68_9CYAN</name>
<proteinExistence type="inferred from homology"/>
<feature type="binding site" evidence="1">
    <location>
        <position position="287"/>
    </location>
    <ligand>
        <name>CTP</name>
        <dbReference type="ChEBI" id="CHEBI:37563"/>
    </ligand>
</feature>
<reference evidence="5" key="3">
    <citation type="submission" date="2020-02" db="EMBL/GenBank/DDBJ databases">
        <authorList>
            <person name="Sarangi A.N."/>
            <person name="Ghosh S."/>
            <person name="Mukherjee M."/>
            <person name="Tripathy S."/>
        </authorList>
    </citation>
    <scope>NUCLEOTIDE SEQUENCE</scope>
    <source>
        <strain evidence="5">BDU141951</strain>
    </source>
</reference>
<dbReference type="SUPFAM" id="SSF52507">
    <property type="entry name" value="Homo-oligomeric flavin-containing Cys decarboxylases, HFCD"/>
    <property type="match status" value="1"/>
</dbReference>
<reference evidence="5" key="1">
    <citation type="submission" date="2014-11" db="EMBL/GenBank/DDBJ databases">
        <authorList>
            <person name="Malar M.C."/>
            <person name="Sen D."/>
            <person name="Tripathy S."/>
        </authorList>
    </citation>
    <scope>NUCLEOTIDE SEQUENCE</scope>
    <source>
        <strain evidence="5">BDU141951</strain>
    </source>
</reference>
<gene>
    <name evidence="1 5" type="primary">coaBC</name>
    <name evidence="5" type="ORF">QQ91_022085</name>
</gene>
<keyword evidence="1" id="KW-0460">Magnesium</keyword>
<dbReference type="InterPro" id="IPR005252">
    <property type="entry name" value="CoaBC"/>
</dbReference>
<feature type="domain" description="DNA/pantothenate metabolism flavoprotein C-terminal" evidence="4">
    <location>
        <begin position="191"/>
        <end position="403"/>
    </location>
</feature>
<feature type="domain" description="Flavoprotein" evidence="3">
    <location>
        <begin position="8"/>
        <end position="179"/>
    </location>
</feature>
<dbReference type="GO" id="GO:0071513">
    <property type="term" value="C:phosphopantothenoylcysteine decarboxylase complex"/>
    <property type="evidence" value="ECO:0007669"/>
    <property type="project" value="TreeGrafter"/>
</dbReference>
<keyword evidence="1 2" id="KW-0436">Ligase</keyword>
<dbReference type="GO" id="GO:0015941">
    <property type="term" value="P:pantothenate catabolic process"/>
    <property type="evidence" value="ECO:0007669"/>
    <property type="project" value="InterPro"/>
</dbReference>
<organism evidence="5">
    <name type="scientific">Lyngbya confervoides BDU141951</name>
    <dbReference type="NCBI Taxonomy" id="1574623"/>
    <lineage>
        <taxon>Bacteria</taxon>
        <taxon>Bacillati</taxon>
        <taxon>Cyanobacteriota</taxon>
        <taxon>Cyanophyceae</taxon>
        <taxon>Oscillatoriophycideae</taxon>
        <taxon>Oscillatoriales</taxon>
        <taxon>Microcoleaceae</taxon>
        <taxon>Lyngbya</taxon>
    </lineage>
</organism>
<comment type="cofactor">
    <cofactor evidence="1">
        <name>FMN</name>
        <dbReference type="ChEBI" id="CHEBI:58210"/>
    </cofactor>
    <text evidence="1">Binds 1 FMN per subunit.</text>
</comment>
<feature type="active site" description="Proton donor" evidence="1">
    <location>
        <position position="161"/>
    </location>
</feature>
<keyword evidence="1" id="KW-0479">Metal-binding</keyword>
<keyword evidence="1 2" id="KW-0210">Decarboxylase</keyword>
<evidence type="ECO:0000259" key="4">
    <source>
        <dbReference type="Pfam" id="PF04127"/>
    </source>
</evidence>
<dbReference type="InterPro" id="IPR007085">
    <property type="entry name" value="DNA/pantothenate-metab_flavo_C"/>
</dbReference>
<comment type="function">
    <text evidence="1">Catalyzes two sequential steps in the biosynthesis of coenzyme A. In the first step cysteine is conjugated to 4'-phosphopantothenate to form 4-phosphopantothenoylcysteine. In the second step the latter compound is decarboxylated to form 4'-phosphopantotheine.</text>
</comment>
<feature type="region of interest" description="Phosphopantothenate--cysteine ligase" evidence="1">
    <location>
        <begin position="196"/>
        <end position="408"/>
    </location>
</feature>
<dbReference type="GO" id="GO:0046872">
    <property type="term" value="F:metal ion binding"/>
    <property type="evidence" value="ECO:0007669"/>
    <property type="project" value="UniProtKB-KW"/>
</dbReference>
<dbReference type="PANTHER" id="PTHR14359">
    <property type="entry name" value="HOMO-OLIGOMERIC FLAVIN CONTAINING CYS DECARBOXYLASE FAMILY"/>
    <property type="match status" value="1"/>
</dbReference>
<accession>A0A0C1YK68</accession>
<dbReference type="GO" id="GO:0015937">
    <property type="term" value="P:coenzyme A biosynthetic process"/>
    <property type="evidence" value="ECO:0007669"/>
    <property type="project" value="UniProtKB-UniRule"/>
</dbReference>
<dbReference type="GO" id="GO:0004633">
    <property type="term" value="F:phosphopantothenoylcysteine decarboxylase activity"/>
    <property type="evidence" value="ECO:0007669"/>
    <property type="project" value="UniProtKB-UniRule"/>
</dbReference>